<dbReference type="AlphaFoldDB" id="A0A1N6FG87"/>
<protein>
    <submittedName>
        <fullName evidence="3">Uncharacterized conserved protein YecT, DUF1311 family</fullName>
    </submittedName>
</protein>
<dbReference type="Gene3D" id="1.20.1270.180">
    <property type="match status" value="1"/>
</dbReference>
<keyword evidence="1" id="KW-0732">Signal</keyword>
<evidence type="ECO:0000256" key="1">
    <source>
        <dbReference type="SAM" id="SignalP"/>
    </source>
</evidence>
<dbReference type="EMBL" id="FSRL01000001">
    <property type="protein sequence ID" value="SIN94298.1"/>
    <property type="molecule type" value="Genomic_DNA"/>
</dbReference>
<evidence type="ECO:0000313" key="3">
    <source>
        <dbReference type="EMBL" id="SIN94298.1"/>
    </source>
</evidence>
<evidence type="ECO:0000313" key="4">
    <source>
        <dbReference type="Proteomes" id="UP000184932"/>
    </source>
</evidence>
<dbReference type="RefSeq" id="WP_074255698.1">
    <property type="nucleotide sequence ID" value="NZ_FSRL01000001.1"/>
</dbReference>
<feature type="chain" id="PRO_5013291929" evidence="1">
    <location>
        <begin position="17"/>
        <end position="164"/>
    </location>
</feature>
<proteinExistence type="predicted"/>
<dbReference type="OrthoDB" id="7340239at2"/>
<dbReference type="STRING" id="1217970.SAMN05444002_1649"/>
<feature type="domain" description="Lysozyme inhibitor LprI-like N-terminal" evidence="2">
    <location>
        <begin position="50"/>
        <end position="157"/>
    </location>
</feature>
<dbReference type="Pfam" id="PF07007">
    <property type="entry name" value="LprI"/>
    <property type="match status" value="1"/>
</dbReference>
<dbReference type="InterPro" id="IPR009739">
    <property type="entry name" value="LprI-like_N"/>
</dbReference>
<reference evidence="4" key="1">
    <citation type="submission" date="2016-11" db="EMBL/GenBank/DDBJ databases">
        <authorList>
            <person name="Varghese N."/>
            <person name="Submissions S."/>
        </authorList>
    </citation>
    <scope>NUCLEOTIDE SEQUENCE [LARGE SCALE GENOMIC DNA]</scope>
    <source>
        <strain evidence="4">DSM 29440</strain>
    </source>
</reference>
<gene>
    <name evidence="3" type="ORF">SAMN05444002_1649</name>
</gene>
<keyword evidence="4" id="KW-1185">Reference proteome</keyword>
<feature type="signal peptide" evidence="1">
    <location>
        <begin position="1"/>
        <end position="16"/>
    </location>
</feature>
<sequence length="164" mass="18306">MRWILVLLALASPAAAQELAFDPLLAEECEEQRPEFAAREQCIGWAANACMENTEGGQSTAGMNGCLDAEWQYWDARLNQHYREAIARAKGFDVEMATAQNGHLSAEETLRDMQRAWIVFRDAKCDYVRSQWSGGTGQGPAMLSCLMQETGRQALWLQVQAEGM</sequence>
<evidence type="ECO:0000259" key="2">
    <source>
        <dbReference type="Pfam" id="PF07007"/>
    </source>
</evidence>
<organism evidence="3 4">
    <name type="scientific">Vannielia litorea</name>
    <dbReference type="NCBI Taxonomy" id="1217970"/>
    <lineage>
        <taxon>Bacteria</taxon>
        <taxon>Pseudomonadati</taxon>
        <taxon>Pseudomonadota</taxon>
        <taxon>Alphaproteobacteria</taxon>
        <taxon>Rhodobacterales</taxon>
        <taxon>Paracoccaceae</taxon>
        <taxon>Vannielia</taxon>
    </lineage>
</organism>
<name>A0A1N6FG87_9RHOB</name>
<accession>A0A1N6FG87</accession>
<dbReference type="Proteomes" id="UP000184932">
    <property type="component" value="Unassembled WGS sequence"/>
</dbReference>